<dbReference type="SUPFAM" id="SSF52540">
    <property type="entry name" value="P-loop containing nucleoside triphosphate hydrolases"/>
    <property type="match status" value="1"/>
</dbReference>
<dbReference type="InterPro" id="IPR038729">
    <property type="entry name" value="Rad50/SbcC_AAA"/>
</dbReference>
<dbReference type="Pfam" id="PF13476">
    <property type="entry name" value="AAA_23"/>
    <property type="match status" value="1"/>
</dbReference>
<feature type="domain" description="Rad50/SbcC-type AAA" evidence="2">
    <location>
        <begin position="27"/>
        <end position="122"/>
    </location>
</feature>
<evidence type="ECO:0000259" key="2">
    <source>
        <dbReference type="Pfam" id="PF13476"/>
    </source>
</evidence>
<dbReference type="AlphaFoldDB" id="A0A495RHB3"/>
<name>A0A495RHB3_9GAMM</name>
<dbReference type="InterPro" id="IPR041685">
    <property type="entry name" value="AAA_GajA/Old/RecF-like"/>
</dbReference>
<proteinExistence type="predicted"/>
<dbReference type="PANTHER" id="PTHR43581">
    <property type="entry name" value="ATP/GTP PHOSPHATASE"/>
    <property type="match status" value="1"/>
</dbReference>
<evidence type="ECO:0000259" key="1">
    <source>
        <dbReference type="Pfam" id="PF13175"/>
    </source>
</evidence>
<sequence length="555" mass="63930">MFQSAKSKVELGLQDNKSIVIKKIKAVEIETFRTFNNQKIELGENITVFIGRNGTMKTSLMGLIAHPFGAESKDAFGKSLKTPLTEVFKFSEKYDQEQYKYYLYIEATEQDTLIKEPVTISYRKDENRHRIVVSGHEKGDGNFNYNTSFLNLKRLLPLIDTKAKPDLDEKFVLSDGEQRDQKHFYESVLPSTEYGKFEAIHEKNTKTTYAPSGDNIQYDFSSISSGEDNLGAIFNRLVGFQRAYQKGQIYGNGIFCIDEFESSLHPIAQLRLFKFLYEWSLQYKVQIVLTTHSLHLIQHIYLKYSNALEHNRIVLNFVSCSTSDDKNYPIIKNPDYFVAYKELTLQTPDEVAKAKKINVFCEDEIAIHFTKKLIKKKEIINLISFHSNLNYDPSNTGTPYTSLATLCANYPLLLENAFALFDPDVVPSMLKKIKNKNTYLVLPDDENLAIERRIICYIIDLPKSDAFFTKFGNEKDWFLNQFTDAGIMSLNIEDIKNQTNIDVCKRWANQNVSDFKKYVTYYCGHLTAKADFVSSIIQQINRINKNRGLPLISEI</sequence>
<protein>
    <submittedName>
        <fullName evidence="3">Putative AbiEii toxin of type IV toxin-antitoxin system</fullName>
    </submittedName>
</protein>
<evidence type="ECO:0000313" key="4">
    <source>
        <dbReference type="Proteomes" id="UP000278542"/>
    </source>
</evidence>
<dbReference type="Proteomes" id="UP000278542">
    <property type="component" value="Unassembled WGS sequence"/>
</dbReference>
<accession>A0A495RHB3</accession>
<dbReference type="InterPro" id="IPR051396">
    <property type="entry name" value="Bact_Antivir_Def_Nuclease"/>
</dbReference>
<dbReference type="InterPro" id="IPR027417">
    <property type="entry name" value="P-loop_NTPase"/>
</dbReference>
<reference evidence="3 4" key="1">
    <citation type="submission" date="2018-10" db="EMBL/GenBank/DDBJ databases">
        <title>Genomic Encyclopedia of Type Strains, Phase IV (KMG-IV): sequencing the most valuable type-strain genomes for metagenomic binning, comparative biology and taxonomic classification.</title>
        <authorList>
            <person name="Goeker M."/>
        </authorList>
    </citation>
    <scope>NUCLEOTIDE SEQUENCE [LARGE SCALE GENOMIC DNA]</scope>
    <source>
        <strain evidence="3 4">DSM 22228</strain>
    </source>
</reference>
<dbReference type="Gene3D" id="3.40.50.300">
    <property type="entry name" value="P-loop containing nucleotide triphosphate hydrolases"/>
    <property type="match status" value="1"/>
</dbReference>
<dbReference type="Pfam" id="PF13175">
    <property type="entry name" value="AAA_15"/>
    <property type="match status" value="1"/>
</dbReference>
<dbReference type="PANTHER" id="PTHR43581:SF4">
    <property type="entry name" value="ATP_GTP PHOSPHATASE"/>
    <property type="match status" value="1"/>
</dbReference>
<comment type="caution">
    <text evidence="3">The sequence shown here is derived from an EMBL/GenBank/DDBJ whole genome shotgun (WGS) entry which is preliminary data.</text>
</comment>
<evidence type="ECO:0000313" key="3">
    <source>
        <dbReference type="EMBL" id="RKS86882.1"/>
    </source>
</evidence>
<keyword evidence="4" id="KW-1185">Reference proteome</keyword>
<gene>
    <name evidence="3" type="ORF">DES39_0085</name>
</gene>
<organism evidence="3 4">
    <name type="scientific">Orbus hercynius</name>
    <dbReference type="NCBI Taxonomy" id="593135"/>
    <lineage>
        <taxon>Bacteria</taxon>
        <taxon>Pseudomonadati</taxon>
        <taxon>Pseudomonadota</taxon>
        <taxon>Gammaproteobacteria</taxon>
        <taxon>Orbales</taxon>
        <taxon>Orbaceae</taxon>
        <taxon>Orbus</taxon>
    </lineage>
</organism>
<feature type="domain" description="Endonuclease GajA/Old nuclease/RecF-like AAA" evidence="1">
    <location>
        <begin position="170"/>
        <end position="297"/>
    </location>
</feature>
<dbReference type="EMBL" id="RBWY01000001">
    <property type="protein sequence ID" value="RKS86882.1"/>
    <property type="molecule type" value="Genomic_DNA"/>
</dbReference>
<dbReference type="RefSeq" id="WP_121143806.1">
    <property type="nucleotide sequence ID" value="NZ_RBWY01000001.1"/>
</dbReference>
<dbReference type="OrthoDB" id="9809324at2"/>